<comment type="caution">
    <text evidence="2">The sequence shown here is derived from an EMBL/GenBank/DDBJ whole genome shotgun (WGS) entry which is preliminary data.</text>
</comment>
<protein>
    <submittedName>
        <fullName evidence="2">ROK family transcriptional regulator</fullName>
    </submittedName>
</protein>
<dbReference type="InterPro" id="IPR036388">
    <property type="entry name" value="WH-like_DNA-bd_sf"/>
</dbReference>
<evidence type="ECO:0000313" key="2">
    <source>
        <dbReference type="EMBL" id="MBW8724412.1"/>
    </source>
</evidence>
<sequence length="388" mass="40635">MTRQMANPSKRSLLKAVADHGPLSRSELAVLAGLSKAAITGLSRELIQDGALEESEAASPPRQGRPSILLRLNPAHGYFIGASIVEEPVTMVLTDFQGAVLGQRTAPWSPPWSYGDPQAIAGTIRDSIPHLLGGAGIPAERLRGIGVALSGLVNHDQDRCLHSANLGWIDLPVAAVVERATGVPTFLENDANAVATGERLYGLARDYRTFATVTFGDSIGCAHYVDGVLYRGHGGGAGEIAHCTIEPGGLPCRCGKRGCLDTVAPRQAILAQARALGLAAATTAEVEALAAQGNADAIAILHRAGGALGLAIAHVIQVNDPEFVLIVDVEGAMGPLFRTVTQQAIEANVLPRLAASTTIRFHHATRALWARGAASIAAHRFLTRAEED</sequence>
<dbReference type="Gene3D" id="1.10.10.10">
    <property type="entry name" value="Winged helix-like DNA-binding domain superfamily/Winged helix DNA-binding domain"/>
    <property type="match status" value="1"/>
</dbReference>
<dbReference type="InterPro" id="IPR043129">
    <property type="entry name" value="ATPase_NBD"/>
</dbReference>
<accession>A0A952FHH8</accession>
<organism evidence="2 3">
    <name type="scientific">Inquilinus limosus</name>
    <dbReference type="NCBI Taxonomy" id="171674"/>
    <lineage>
        <taxon>Bacteria</taxon>
        <taxon>Pseudomonadati</taxon>
        <taxon>Pseudomonadota</taxon>
        <taxon>Alphaproteobacteria</taxon>
        <taxon>Rhodospirillales</taxon>
        <taxon>Rhodospirillaceae</taxon>
        <taxon>Inquilinus</taxon>
    </lineage>
</organism>
<name>A0A952FHH8_9PROT</name>
<reference evidence="2" key="1">
    <citation type="submission" date="2020-06" db="EMBL/GenBank/DDBJ databases">
        <title>Stable isotope informed genome-resolved metagenomics uncovers potential trophic interactions in rhizosphere soil.</title>
        <authorList>
            <person name="Starr E.P."/>
            <person name="Shi S."/>
            <person name="Blazewicz S.J."/>
            <person name="Koch B.J."/>
            <person name="Probst A.J."/>
            <person name="Hungate B.A."/>
            <person name="Pett-Ridge J."/>
            <person name="Firestone M.K."/>
            <person name="Banfield J.F."/>
        </authorList>
    </citation>
    <scope>NUCLEOTIDE SEQUENCE</scope>
    <source>
        <strain evidence="2">YM_69_17</strain>
    </source>
</reference>
<dbReference type="Gene3D" id="3.30.420.40">
    <property type="match status" value="2"/>
</dbReference>
<dbReference type="InterPro" id="IPR000600">
    <property type="entry name" value="ROK"/>
</dbReference>
<dbReference type="Proteomes" id="UP000700706">
    <property type="component" value="Unassembled WGS sequence"/>
</dbReference>
<dbReference type="Pfam" id="PF00480">
    <property type="entry name" value="ROK"/>
    <property type="match status" value="1"/>
</dbReference>
<dbReference type="EMBL" id="JAEKLZ010000104">
    <property type="protein sequence ID" value="MBW8724412.1"/>
    <property type="molecule type" value="Genomic_DNA"/>
</dbReference>
<gene>
    <name evidence="2" type="ORF">JF625_04540</name>
</gene>
<dbReference type="SUPFAM" id="SSF46785">
    <property type="entry name" value="Winged helix' DNA-binding domain"/>
    <property type="match status" value="1"/>
</dbReference>
<proteinExistence type="inferred from homology"/>
<dbReference type="AlphaFoldDB" id="A0A952FHH8"/>
<dbReference type="SUPFAM" id="SSF53067">
    <property type="entry name" value="Actin-like ATPase domain"/>
    <property type="match status" value="1"/>
</dbReference>
<dbReference type="InterPro" id="IPR036390">
    <property type="entry name" value="WH_DNA-bd_sf"/>
</dbReference>
<evidence type="ECO:0000313" key="3">
    <source>
        <dbReference type="Proteomes" id="UP000700706"/>
    </source>
</evidence>
<dbReference type="PANTHER" id="PTHR18964">
    <property type="entry name" value="ROK (REPRESSOR, ORF, KINASE) FAMILY"/>
    <property type="match status" value="1"/>
</dbReference>
<dbReference type="CDD" id="cd24073">
    <property type="entry name" value="ASKHA_ATPase_ROK_CYANR"/>
    <property type="match status" value="1"/>
</dbReference>
<evidence type="ECO:0000256" key="1">
    <source>
        <dbReference type="ARBA" id="ARBA00006479"/>
    </source>
</evidence>
<comment type="similarity">
    <text evidence="1">Belongs to the ROK (NagC/XylR) family.</text>
</comment>
<dbReference type="PANTHER" id="PTHR18964:SF149">
    <property type="entry name" value="BIFUNCTIONAL UDP-N-ACETYLGLUCOSAMINE 2-EPIMERASE_N-ACETYLMANNOSAMINE KINASE"/>
    <property type="match status" value="1"/>
</dbReference>